<protein>
    <submittedName>
        <fullName evidence="2">Uncharacterized protein</fullName>
    </submittedName>
</protein>
<dbReference type="SMART" id="SM00248">
    <property type="entry name" value="ANK"/>
    <property type="match status" value="5"/>
</dbReference>
<dbReference type="InterPro" id="IPR036770">
    <property type="entry name" value="Ankyrin_rpt-contain_sf"/>
</dbReference>
<feature type="repeat" description="ANK" evidence="1">
    <location>
        <begin position="589"/>
        <end position="621"/>
    </location>
</feature>
<name>A0A7S4RNP5_9DINO</name>
<dbReference type="EMBL" id="HBNR01054237">
    <property type="protein sequence ID" value="CAE4620024.1"/>
    <property type="molecule type" value="Transcribed_RNA"/>
</dbReference>
<proteinExistence type="predicted"/>
<sequence length="653" mass="72988">MACLGCGAPATCATPAVHGGKELTDFSFKYPMYVIPVTELLKLEALLPHHELRQNGILKKWSPEMQGKVICVSHQWLSFHSPDPSGEHLHTLSRVLLRLKDGSIPKVELYWLQKLLFRSSKEVCKITWKKELEGMYVWMDYLSMPQVADPAKNPQHVAEAVKAVQSIPAYFERCSLLLVLAPVCLHRDTGEVCNYASWRERGWCRLEMMVALLARSDIRVMVCPGPEAIPYFIWPFDMIWLPAGEGKFSCCALNHVFGQCDKVHLRPVLEDMFDAKLHHLRLNGQFTEFRYWASQRDVFVRGLPEANLIESSNSSGSVGGLRATHAMAKILSAERKRLHKTDRSCTRLAALRSALYWDAADDLAAKQTGCSLLLWAAFSGDALAVQELVDESSVTTHQDVRPLVPNIDMALKQNMPDLPCMFKGLTPVVAAMGHADFDTVEVLLEARANPYAVTVQRYDALMSAAICGKSRNVREWLKRFPAWNLGRTDLQFDATVARIVGGSTADRMATMQALLEARADTGNCEMLCASSSWQEDSDPEVIKMLLDRGCDVNIPWEPTSLKLRAFFTGCIYLEHFDKGRFIAECAAFAGNTALHFAVKRGDVALVRYLVTSRAEPRKNYQGRTPLELAKRMFGGQVPPLLLSALLGEDARPS</sequence>
<organism evidence="2">
    <name type="scientific">Alexandrium monilatum</name>
    <dbReference type="NCBI Taxonomy" id="311494"/>
    <lineage>
        <taxon>Eukaryota</taxon>
        <taxon>Sar</taxon>
        <taxon>Alveolata</taxon>
        <taxon>Dinophyceae</taxon>
        <taxon>Gonyaulacales</taxon>
        <taxon>Pyrocystaceae</taxon>
        <taxon>Alexandrium</taxon>
    </lineage>
</organism>
<evidence type="ECO:0000256" key="1">
    <source>
        <dbReference type="PROSITE-ProRule" id="PRU00023"/>
    </source>
</evidence>
<gene>
    <name evidence="2" type="ORF">AMON00008_LOCUS38091</name>
</gene>
<dbReference type="PANTHER" id="PTHR46224:SF64">
    <property type="entry name" value="IQ MOTIF AND ANKYRIN REPEAT DOMAIN-CONTAINING PROTEIN 1"/>
    <property type="match status" value="1"/>
</dbReference>
<dbReference type="Gene3D" id="1.25.40.20">
    <property type="entry name" value="Ankyrin repeat-containing domain"/>
    <property type="match status" value="2"/>
</dbReference>
<dbReference type="SUPFAM" id="SSF48403">
    <property type="entry name" value="Ankyrin repeat"/>
    <property type="match status" value="1"/>
</dbReference>
<dbReference type="InterPro" id="IPR002110">
    <property type="entry name" value="Ankyrin_rpt"/>
</dbReference>
<evidence type="ECO:0000313" key="2">
    <source>
        <dbReference type="EMBL" id="CAE4620024.1"/>
    </source>
</evidence>
<reference evidence="2" key="1">
    <citation type="submission" date="2021-01" db="EMBL/GenBank/DDBJ databases">
        <authorList>
            <person name="Corre E."/>
            <person name="Pelletier E."/>
            <person name="Niang G."/>
            <person name="Scheremetjew M."/>
            <person name="Finn R."/>
            <person name="Kale V."/>
            <person name="Holt S."/>
            <person name="Cochrane G."/>
            <person name="Meng A."/>
            <person name="Brown T."/>
            <person name="Cohen L."/>
        </authorList>
    </citation>
    <scope>NUCLEOTIDE SEQUENCE</scope>
    <source>
        <strain evidence="2">CCMP3105</strain>
    </source>
</reference>
<dbReference type="PANTHER" id="PTHR46224">
    <property type="entry name" value="ANKYRIN REPEAT FAMILY PROTEIN"/>
    <property type="match status" value="1"/>
</dbReference>
<dbReference type="PROSITE" id="PS50297">
    <property type="entry name" value="ANK_REP_REGION"/>
    <property type="match status" value="1"/>
</dbReference>
<dbReference type="Pfam" id="PF00023">
    <property type="entry name" value="Ank"/>
    <property type="match status" value="1"/>
</dbReference>
<dbReference type="PROSITE" id="PS50088">
    <property type="entry name" value="ANK_REPEAT"/>
    <property type="match status" value="1"/>
</dbReference>
<dbReference type="InterPro" id="IPR051616">
    <property type="entry name" value="Cul2-RING_E3_ligase_SR"/>
</dbReference>
<accession>A0A7S4RNP5</accession>
<keyword evidence="1" id="KW-0040">ANK repeat</keyword>
<dbReference type="AlphaFoldDB" id="A0A7S4RNP5"/>